<dbReference type="EMBL" id="CP133622">
    <property type="protein sequence ID" value="WMV55201.1"/>
    <property type="molecule type" value="Genomic_DNA"/>
</dbReference>
<keyword evidence="2" id="KW-1185">Reference proteome</keyword>
<dbReference type="AlphaFoldDB" id="A0AAF0ZXJ5"/>
<accession>A0AAF0ZXJ5</accession>
<proteinExistence type="predicted"/>
<evidence type="ECO:0000313" key="1">
    <source>
        <dbReference type="EMBL" id="WMV55201.1"/>
    </source>
</evidence>
<reference evidence="1" key="1">
    <citation type="submission" date="2023-08" db="EMBL/GenBank/DDBJ databases">
        <title>A de novo genome assembly of Solanum verrucosum Schlechtendal, a Mexican diploid species geographically isolated from the other diploid A-genome species in potato relatives.</title>
        <authorList>
            <person name="Hosaka K."/>
        </authorList>
    </citation>
    <scope>NUCLEOTIDE SEQUENCE</scope>
    <source>
        <tissue evidence="1">Young leaves</tissue>
    </source>
</reference>
<organism evidence="1 2">
    <name type="scientific">Solanum verrucosum</name>
    <dbReference type="NCBI Taxonomy" id="315347"/>
    <lineage>
        <taxon>Eukaryota</taxon>
        <taxon>Viridiplantae</taxon>
        <taxon>Streptophyta</taxon>
        <taxon>Embryophyta</taxon>
        <taxon>Tracheophyta</taxon>
        <taxon>Spermatophyta</taxon>
        <taxon>Magnoliopsida</taxon>
        <taxon>eudicotyledons</taxon>
        <taxon>Gunneridae</taxon>
        <taxon>Pentapetalae</taxon>
        <taxon>asterids</taxon>
        <taxon>lamiids</taxon>
        <taxon>Solanales</taxon>
        <taxon>Solanaceae</taxon>
        <taxon>Solanoideae</taxon>
        <taxon>Solaneae</taxon>
        <taxon>Solanum</taxon>
    </lineage>
</organism>
<dbReference type="Proteomes" id="UP001234989">
    <property type="component" value="Chromosome 11"/>
</dbReference>
<name>A0AAF0ZXJ5_SOLVR</name>
<evidence type="ECO:0000313" key="2">
    <source>
        <dbReference type="Proteomes" id="UP001234989"/>
    </source>
</evidence>
<gene>
    <name evidence="1" type="ORF">MTR67_048586</name>
</gene>
<sequence length="71" mass="7899">MQQLYAANTVQKKGPAASTLPMCLPRSLVRNPGVKIFHLFRPCSSNRTALLSFPLGMGTNSSLQPYLFKRF</sequence>
<protein>
    <submittedName>
        <fullName evidence="1">Uncharacterized protein</fullName>
    </submittedName>
</protein>